<feature type="transmembrane region" description="Helical" evidence="5">
    <location>
        <begin position="79"/>
        <end position="98"/>
    </location>
</feature>
<keyword evidence="4 5" id="KW-0472">Membrane</keyword>
<dbReference type="PANTHER" id="PTHR23521">
    <property type="entry name" value="TRANSPORTER MFS SUPERFAMILY"/>
    <property type="match status" value="1"/>
</dbReference>
<feature type="transmembrane region" description="Helical" evidence="5">
    <location>
        <begin position="383"/>
        <end position="404"/>
    </location>
</feature>
<dbReference type="AlphaFoldDB" id="A0A250KTH4"/>
<evidence type="ECO:0000313" key="8">
    <source>
        <dbReference type="Proteomes" id="UP000266313"/>
    </source>
</evidence>
<dbReference type="OrthoDB" id="9810614at2"/>
<dbReference type="Proteomes" id="UP000266313">
    <property type="component" value="Chromosome"/>
</dbReference>
<keyword evidence="3 5" id="KW-1133">Transmembrane helix</keyword>
<dbReference type="SUPFAM" id="SSF103473">
    <property type="entry name" value="MFS general substrate transporter"/>
    <property type="match status" value="1"/>
</dbReference>
<keyword evidence="8" id="KW-1185">Reference proteome</keyword>
<feature type="transmembrane region" description="Helical" evidence="5">
    <location>
        <begin position="316"/>
        <end position="341"/>
    </location>
</feature>
<accession>A0A250KTH4</accession>
<feature type="domain" description="Major facilitator superfamily (MFS) profile" evidence="6">
    <location>
        <begin position="17"/>
        <end position="409"/>
    </location>
</feature>
<evidence type="ECO:0000256" key="3">
    <source>
        <dbReference type="ARBA" id="ARBA00022989"/>
    </source>
</evidence>
<protein>
    <submittedName>
        <fullName evidence="7">Uncharacterized MFS-type transporter</fullName>
    </submittedName>
</protein>
<dbReference type="GO" id="GO:0005886">
    <property type="term" value="C:plasma membrane"/>
    <property type="evidence" value="ECO:0007669"/>
    <property type="project" value="TreeGrafter"/>
</dbReference>
<dbReference type="InterPro" id="IPR011701">
    <property type="entry name" value="MFS"/>
</dbReference>
<dbReference type="KEGG" id="mmai:sS8_2974"/>
<sequence>MPKSGPPTPEHPLAGVALGTLYALGGLLGISLGILNPIIAIVLEERGVDGVLIGANASLPFVCVALAAPLAGRALRRVGLRRVVAVGLLAYAGAAVAFPEQTGIGAWFGLRGLMGLGLACAMIGTQTGLSCFAGEERRALANGIYGLCFGIGLAVGPVVGSYLYGLAHHLPFSAAAVLLVQAGVLVAIGLPGARAEPERASARLLLRAAIPVQAVLAYGFAEATLLTLYPAVLVRQGFTAMAVAHHLAAFVLGGLLGTLPVSHLGDRLGYRRVLFGCGLAGIIALAALMRIDSVCTLIADVWALLGLESRPPAAEFVAGAAAIATGLTLGPVFALALALLATLLSRAQLPGGTALFTAAFAVGSAGGPWLSAWLVQHEGGRHLFTPSMALFGLLVLSLAMNWLWRRLRSLAGAYAIDAG</sequence>
<evidence type="ECO:0000256" key="1">
    <source>
        <dbReference type="ARBA" id="ARBA00004141"/>
    </source>
</evidence>
<name>A0A250KTH4_9GAMM</name>
<feature type="transmembrane region" description="Helical" evidence="5">
    <location>
        <begin position="12"/>
        <end position="39"/>
    </location>
</feature>
<evidence type="ECO:0000256" key="2">
    <source>
        <dbReference type="ARBA" id="ARBA00022692"/>
    </source>
</evidence>
<proteinExistence type="predicted"/>
<feature type="transmembrane region" description="Helical" evidence="5">
    <location>
        <begin position="51"/>
        <end position="72"/>
    </location>
</feature>
<dbReference type="EMBL" id="AP017928">
    <property type="protein sequence ID" value="BBA34917.1"/>
    <property type="molecule type" value="Genomic_DNA"/>
</dbReference>
<feature type="transmembrane region" description="Helical" evidence="5">
    <location>
        <begin position="273"/>
        <end position="304"/>
    </location>
</feature>
<keyword evidence="2 5" id="KW-0812">Transmembrane</keyword>
<gene>
    <name evidence="7" type="ORF">sS8_2974</name>
</gene>
<feature type="transmembrane region" description="Helical" evidence="5">
    <location>
        <begin position="170"/>
        <end position="192"/>
    </location>
</feature>
<feature type="transmembrane region" description="Helical" evidence="5">
    <location>
        <begin position="241"/>
        <end position="261"/>
    </location>
</feature>
<dbReference type="PRINTS" id="PR01035">
    <property type="entry name" value="TCRTETA"/>
</dbReference>
<dbReference type="RefSeq" id="WP_119630219.1">
    <property type="nucleotide sequence ID" value="NZ_AP017928.1"/>
</dbReference>
<evidence type="ECO:0000259" key="6">
    <source>
        <dbReference type="PROSITE" id="PS50850"/>
    </source>
</evidence>
<reference evidence="7 8" key="1">
    <citation type="submission" date="2016-12" db="EMBL/GenBank/DDBJ databases">
        <title>Genome sequencing of Methylocaldum marinum.</title>
        <authorList>
            <person name="Takeuchi M."/>
            <person name="Kamagata Y."/>
            <person name="Hiraoka S."/>
            <person name="Oshima K."/>
            <person name="Hattori M."/>
            <person name="Iwasaki W."/>
        </authorList>
    </citation>
    <scope>NUCLEOTIDE SEQUENCE [LARGE SCALE GENOMIC DNA]</scope>
    <source>
        <strain evidence="7 8">S8</strain>
    </source>
</reference>
<dbReference type="Gene3D" id="1.20.1250.20">
    <property type="entry name" value="MFS general substrate transporter like domains"/>
    <property type="match status" value="2"/>
</dbReference>
<dbReference type="InterPro" id="IPR020846">
    <property type="entry name" value="MFS_dom"/>
</dbReference>
<evidence type="ECO:0000256" key="5">
    <source>
        <dbReference type="SAM" id="Phobius"/>
    </source>
</evidence>
<comment type="subcellular location">
    <subcellularLocation>
        <location evidence="1">Membrane</location>
        <topology evidence="1">Multi-pass membrane protein</topology>
    </subcellularLocation>
</comment>
<evidence type="ECO:0000256" key="4">
    <source>
        <dbReference type="ARBA" id="ARBA00023136"/>
    </source>
</evidence>
<dbReference type="Pfam" id="PF07690">
    <property type="entry name" value="MFS_1"/>
    <property type="match status" value="1"/>
</dbReference>
<dbReference type="PANTHER" id="PTHR23521:SF2">
    <property type="entry name" value="TRANSPORTER MFS SUPERFAMILY"/>
    <property type="match status" value="1"/>
</dbReference>
<dbReference type="PROSITE" id="PS50850">
    <property type="entry name" value="MFS"/>
    <property type="match status" value="1"/>
</dbReference>
<dbReference type="GO" id="GO:0022857">
    <property type="term" value="F:transmembrane transporter activity"/>
    <property type="evidence" value="ECO:0007669"/>
    <property type="project" value="InterPro"/>
</dbReference>
<organism evidence="7 8">
    <name type="scientific">Methylocaldum marinum</name>
    <dbReference type="NCBI Taxonomy" id="1432792"/>
    <lineage>
        <taxon>Bacteria</taxon>
        <taxon>Pseudomonadati</taxon>
        <taxon>Pseudomonadota</taxon>
        <taxon>Gammaproteobacteria</taxon>
        <taxon>Methylococcales</taxon>
        <taxon>Methylococcaceae</taxon>
        <taxon>Methylocaldum</taxon>
    </lineage>
</organism>
<evidence type="ECO:0000313" key="7">
    <source>
        <dbReference type="EMBL" id="BBA34917.1"/>
    </source>
</evidence>
<dbReference type="InterPro" id="IPR036259">
    <property type="entry name" value="MFS_trans_sf"/>
</dbReference>
<dbReference type="InterPro" id="IPR001958">
    <property type="entry name" value="Tet-R_TetA/multi-R_MdtG-like"/>
</dbReference>
<feature type="transmembrane region" description="Helical" evidence="5">
    <location>
        <begin position="353"/>
        <end position="371"/>
    </location>
</feature>
<feature type="transmembrane region" description="Helical" evidence="5">
    <location>
        <begin position="144"/>
        <end position="164"/>
    </location>
</feature>